<proteinExistence type="predicted"/>
<evidence type="ECO:0000256" key="1">
    <source>
        <dbReference type="SAM" id="SignalP"/>
    </source>
</evidence>
<evidence type="ECO:0000313" key="3">
    <source>
        <dbReference type="EMBL" id="ABM29009.1"/>
    </source>
</evidence>
<feature type="chain" id="PRO_5002604150" description="Phosphodiester glycosidase domain-containing protein" evidence="1">
    <location>
        <begin position="46"/>
        <end position="311"/>
    </location>
</feature>
<reference evidence="4" key="1">
    <citation type="journal article" date="2009" name="Environ. Microbiol.">
        <title>Contribution of mobile genetic elements to Desulfovibrio vulgaris genome plasticity.</title>
        <authorList>
            <person name="Walker C.B."/>
            <person name="Stolyar S."/>
            <person name="Chivian D."/>
            <person name="Pinel N."/>
            <person name="Gabster J.A."/>
            <person name="Dehal P.S."/>
            <person name="He Z."/>
            <person name="Yang Z.K."/>
            <person name="Yen H.C."/>
            <person name="Zhou J."/>
            <person name="Wall J.D."/>
            <person name="Hazen T.C."/>
            <person name="Arkin A.P."/>
            <person name="Stahl D.A."/>
        </authorList>
    </citation>
    <scope>NUCLEOTIDE SEQUENCE [LARGE SCALE GENOMIC DNA]</scope>
    <source>
        <strain evidence="4">DP4</strain>
    </source>
</reference>
<dbReference type="HOGENOM" id="CLU_071504_0_0_7"/>
<dbReference type="Pfam" id="PF09992">
    <property type="entry name" value="NAGPA"/>
    <property type="match status" value="1"/>
</dbReference>
<dbReference type="InterPro" id="IPR018711">
    <property type="entry name" value="NAGPA"/>
</dbReference>
<sequence precursor="true">MRCFGSPFRLLCGRSPDRSLMHGKCLATLALIALLLQFASSSAHAGPWSEVETGLQIAVFSHPDTAEGPTVLVALRIDPNLWDFSLHTATGEGGYPLSLGAWAEKLNLGAAINSSMYLPDVRTSTGFLKAGEHVNNPRVTTKFGSFFVAAPDDPTLPQADLLDRAIDPWAERLPHYNMVVQNYRLISTNRRILWPQGGPEYSIAAVGQDGSGAILFLHCREPMTAHAFASMLLALPLDIHDVMYVEGGPQAGLLLHSQSQTRIWMGRHRADFWGTGNAEAPLPNILGARKRPETCPRTLFDFPQLPPTPQP</sequence>
<feature type="domain" description="Phosphodiester glycosidase" evidence="2">
    <location>
        <begin position="110"/>
        <end position="287"/>
    </location>
</feature>
<protein>
    <recommendedName>
        <fullName evidence="2">Phosphodiester glycosidase domain-containing protein</fullName>
    </recommendedName>
</protein>
<name>A0A0H3A9V8_NITV4</name>
<keyword evidence="1" id="KW-0732">Signal</keyword>
<accession>A0A0H3A9V8</accession>
<organism evidence="3 4">
    <name type="scientific">Nitratidesulfovibrio vulgaris (strain DP4)</name>
    <name type="common">Desulfovibrio vulgaris</name>
    <dbReference type="NCBI Taxonomy" id="391774"/>
    <lineage>
        <taxon>Bacteria</taxon>
        <taxon>Pseudomonadati</taxon>
        <taxon>Thermodesulfobacteriota</taxon>
        <taxon>Desulfovibrionia</taxon>
        <taxon>Desulfovibrionales</taxon>
        <taxon>Desulfovibrionaceae</taxon>
        <taxon>Nitratidesulfovibrio</taxon>
    </lineage>
</organism>
<evidence type="ECO:0000313" key="4">
    <source>
        <dbReference type="Proteomes" id="UP000009173"/>
    </source>
</evidence>
<evidence type="ECO:0000259" key="2">
    <source>
        <dbReference type="Pfam" id="PF09992"/>
    </source>
</evidence>
<dbReference type="Proteomes" id="UP000009173">
    <property type="component" value="Chromosome"/>
</dbReference>
<dbReference type="EMBL" id="CP000527">
    <property type="protein sequence ID" value="ABM29009.1"/>
    <property type="molecule type" value="Genomic_DNA"/>
</dbReference>
<feature type="signal peptide" evidence="1">
    <location>
        <begin position="1"/>
        <end position="45"/>
    </location>
</feature>
<gene>
    <name evidence="3" type="ordered locus">Dvul_1993</name>
</gene>
<dbReference type="AlphaFoldDB" id="A0A0H3A9V8"/>
<dbReference type="KEGG" id="dvl:Dvul_1993"/>